<sequence length="226" mass="25740">MLLTAIVVLIGLLLILLIYNNYYYIIEGYSAYTDSCSELSSKRAFLQTYINNLKDKVTNINNSLIGTASVKKENMNFQKFFTQFCMTTRPMSEACKKLASTDKYPLQELPNMDVYLVSLFNSEVDIDNLLQKLNYYSDLIGCSSNTVDASGYTFDVSTGLGEIDTESAFLELQKLSAYYLSPDTIKYILKFLISREKLNELNFTSKDYVNQFPPLVISVKSEYPQV</sequence>
<evidence type="ECO:0000256" key="1">
    <source>
        <dbReference type="SAM" id="Phobius"/>
    </source>
</evidence>
<dbReference type="EMBL" id="MN739547">
    <property type="protein sequence ID" value="QHT12512.1"/>
    <property type="molecule type" value="Genomic_DNA"/>
</dbReference>
<accession>A0A6C0D818</accession>
<keyword evidence="1" id="KW-0472">Membrane</keyword>
<evidence type="ECO:0000313" key="2">
    <source>
        <dbReference type="EMBL" id="QHT12512.1"/>
    </source>
</evidence>
<name>A0A6C0D818_9ZZZZ</name>
<keyword evidence="1" id="KW-1133">Transmembrane helix</keyword>
<protein>
    <submittedName>
        <fullName evidence="2">Uncharacterized protein</fullName>
    </submittedName>
</protein>
<keyword evidence="1" id="KW-0812">Transmembrane</keyword>
<dbReference type="AlphaFoldDB" id="A0A6C0D818"/>
<feature type="transmembrane region" description="Helical" evidence="1">
    <location>
        <begin position="6"/>
        <end position="25"/>
    </location>
</feature>
<organism evidence="2">
    <name type="scientific">viral metagenome</name>
    <dbReference type="NCBI Taxonomy" id="1070528"/>
    <lineage>
        <taxon>unclassified sequences</taxon>
        <taxon>metagenomes</taxon>
        <taxon>organismal metagenomes</taxon>
    </lineage>
</organism>
<reference evidence="2" key="1">
    <citation type="journal article" date="2020" name="Nature">
        <title>Giant virus diversity and host interactions through global metagenomics.</title>
        <authorList>
            <person name="Schulz F."/>
            <person name="Roux S."/>
            <person name="Paez-Espino D."/>
            <person name="Jungbluth S."/>
            <person name="Walsh D.A."/>
            <person name="Denef V.J."/>
            <person name="McMahon K.D."/>
            <person name="Konstantinidis K.T."/>
            <person name="Eloe-Fadrosh E.A."/>
            <person name="Kyrpides N.C."/>
            <person name="Woyke T."/>
        </authorList>
    </citation>
    <scope>NUCLEOTIDE SEQUENCE</scope>
    <source>
        <strain evidence="2">GVMAG-M-3300023174-129</strain>
    </source>
</reference>
<proteinExistence type="predicted"/>